<dbReference type="Pfam" id="PF13966">
    <property type="entry name" value="zf-RVT"/>
    <property type="match status" value="1"/>
</dbReference>
<name>A0A151NBH1_ALLMI</name>
<evidence type="ECO:0000313" key="3">
    <source>
        <dbReference type="Proteomes" id="UP000050525"/>
    </source>
</evidence>
<accession>A0A151NBH1</accession>
<protein>
    <recommendedName>
        <fullName evidence="1">Reverse transcriptase zinc-binding domain-containing protein</fullName>
    </recommendedName>
</protein>
<gene>
    <name evidence="2" type="ORF">Y1Q_0002483</name>
</gene>
<reference evidence="2 3" key="1">
    <citation type="journal article" date="2012" name="Genome Biol.">
        <title>Sequencing three crocodilian genomes to illuminate the evolution of archosaurs and amniotes.</title>
        <authorList>
            <person name="St John J.A."/>
            <person name="Braun E.L."/>
            <person name="Isberg S.R."/>
            <person name="Miles L.G."/>
            <person name="Chong A.Y."/>
            <person name="Gongora J."/>
            <person name="Dalzell P."/>
            <person name="Moran C."/>
            <person name="Bed'hom B."/>
            <person name="Abzhanov A."/>
            <person name="Burgess S.C."/>
            <person name="Cooksey A.M."/>
            <person name="Castoe T.A."/>
            <person name="Crawford N.G."/>
            <person name="Densmore L.D."/>
            <person name="Drew J.C."/>
            <person name="Edwards S.V."/>
            <person name="Faircloth B.C."/>
            <person name="Fujita M.K."/>
            <person name="Greenwold M.J."/>
            <person name="Hoffmann F.G."/>
            <person name="Howard J.M."/>
            <person name="Iguchi T."/>
            <person name="Janes D.E."/>
            <person name="Khan S.Y."/>
            <person name="Kohno S."/>
            <person name="de Koning A.J."/>
            <person name="Lance S.L."/>
            <person name="McCarthy F.M."/>
            <person name="McCormack J.E."/>
            <person name="Merchant M.E."/>
            <person name="Peterson D.G."/>
            <person name="Pollock D.D."/>
            <person name="Pourmand N."/>
            <person name="Raney B.J."/>
            <person name="Roessler K.A."/>
            <person name="Sanford J.R."/>
            <person name="Sawyer R.H."/>
            <person name="Schmidt C.J."/>
            <person name="Triplett E.W."/>
            <person name="Tuberville T.D."/>
            <person name="Venegas-Anaya M."/>
            <person name="Howard J.T."/>
            <person name="Jarvis E.D."/>
            <person name="Guillette L.J.Jr."/>
            <person name="Glenn T.C."/>
            <person name="Green R.E."/>
            <person name="Ray D.A."/>
        </authorList>
    </citation>
    <scope>NUCLEOTIDE SEQUENCE [LARGE SCALE GENOMIC DNA]</scope>
    <source>
        <strain evidence="2">KSC_2009_1</strain>
    </source>
</reference>
<evidence type="ECO:0000259" key="1">
    <source>
        <dbReference type="Pfam" id="PF13966"/>
    </source>
</evidence>
<organism evidence="2 3">
    <name type="scientific">Alligator mississippiensis</name>
    <name type="common">American alligator</name>
    <dbReference type="NCBI Taxonomy" id="8496"/>
    <lineage>
        <taxon>Eukaryota</taxon>
        <taxon>Metazoa</taxon>
        <taxon>Chordata</taxon>
        <taxon>Craniata</taxon>
        <taxon>Vertebrata</taxon>
        <taxon>Euteleostomi</taxon>
        <taxon>Archelosauria</taxon>
        <taxon>Archosauria</taxon>
        <taxon>Crocodylia</taxon>
        <taxon>Alligatoridae</taxon>
        <taxon>Alligatorinae</taxon>
        <taxon>Alligator</taxon>
    </lineage>
</organism>
<feature type="domain" description="Reverse transcriptase zinc-binding" evidence="1">
    <location>
        <begin position="31"/>
        <end position="100"/>
    </location>
</feature>
<dbReference type="Proteomes" id="UP000050525">
    <property type="component" value="Unassembled WGS sequence"/>
</dbReference>
<dbReference type="AlphaFoldDB" id="A0A151NBH1"/>
<comment type="caution">
    <text evidence="2">The sequence shown here is derived from an EMBL/GenBank/DDBJ whole genome shotgun (WGS) entry which is preliminary data.</text>
</comment>
<proteinExistence type="predicted"/>
<dbReference type="EMBL" id="AKHW03003565">
    <property type="protein sequence ID" value="KYO34184.1"/>
    <property type="molecule type" value="Genomic_DNA"/>
</dbReference>
<dbReference type="InterPro" id="IPR026960">
    <property type="entry name" value="RVT-Znf"/>
</dbReference>
<keyword evidence="3" id="KW-1185">Reference proteome</keyword>
<sequence length="132" mass="15296">MTMSNHKKIQETVRLRDTTSLVDLLPGDTCQAIWEPINHKNLGKDHKDLNWLIAHRALPVRSQRHREGQLGRPSCPWLNCHRATKTIDHLLWLCTCAREVCKRVKQLCEAVTSDNWLTRESALYGQPQRHVA</sequence>
<evidence type="ECO:0000313" key="2">
    <source>
        <dbReference type="EMBL" id="KYO34184.1"/>
    </source>
</evidence>